<dbReference type="RefSeq" id="WP_323722215.1">
    <property type="nucleotide sequence ID" value="NZ_CP110343.1"/>
</dbReference>
<gene>
    <name evidence="3" type="ORF">Fokcrypt_00061</name>
</gene>
<proteinExistence type="inferred from homology"/>
<name>A0ABZ0UN71_9RICK</name>
<dbReference type="Proteomes" id="UP001325140">
    <property type="component" value="Chromosome"/>
</dbReference>
<keyword evidence="4" id="KW-1185">Reference proteome</keyword>
<sequence>MEPNNSMLLLQQVSNDIGYSTEKTSKCLKTIVSAMIETLVTEKKLTIKYLGTISVDEKDLQEILKFTPTNFILEKMAENKISLDHFFFKSKNDLV</sequence>
<dbReference type="InterPro" id="IPR000119">
    <property type="entry name" value="Hist_DNA-bd"/>
</dbReference>
<protein>
    <submittedName>
        <fullName evidence="3">Uncharacterized protein</fullName>
    </submittedName>
</protein>
<dbReference type="Pfam" id="PF00216">
    <property type="entry name" value="Bac_DNA_binding"/>
    <property type="match status" value="1"/>
</dbReference>
<dbReference type="InterPro" id="IPR010992">
    <property type="entry name" value="IHF-like_DNA-bd_dom_sf"/>
</dbReference>
<evidence type="ECO:0000256" key="2">
    <source>
        <dbReference type="ARBA" id="ARBA00023125"/>
    </source>
</evidence>
<dbReference type="SUPFAM" id="SSF47729">
    <property type="entry name" value="IHF-like DNA-binding proteins"/>
    <property type="match status" value="1"/>
</dbReference>
<evidence type="ECO:0000313" key="4">
    <source>
        <dbReference type="Proteomes" id="UP001325140"/>
    </source>
</evidence>
<accession>A0ABZ0UN71</accession>
<keyword evidence="2" id="KW-0238">DNA-binding</keyword>
<organism evidence="3 4">
    <name type="scientific">Candidatus Fokinia crypta</name>
    <dbReference type="NCBI Taxonomy" id="1920990"/>
    <lineage>
        <taxon>Bacteria</taxon>
        <taxon>Pseudomonadati</taxon>
        <taxon>Pseudomonadota</taxon>
        <taxon>Alphaproteobacteria</taxon>
        <taxon>Rickettsiales</taxon>
        <taxon>Candidatus Midichloriaceae</taxon>
        <taxon>Candidatus Fokinia</taxon>
    </lineage>
</organism>
<reference evidence="3" key="1">
    <citation type="submission" date="2022-10" db="EMBL/GenBank/DDBJ databases">
        <title>Host association and intracellularity evolved multiple times independently in the Rickettsiales.</title>
        <authorList>
            <person name="Castelli M."/>
            <person name="Nardi T."/>
            <person name="Gammuto L."/>
            <person name="Bellinzona G."/>
            <person name="Sabaneyeva E."/>
            <person name="Potekhin A."/>
            <person name="Serra V."/>
            <person name="Petroni G."/>
            <person name="Sassera D."/>
        </authorList>
    </citation>
    <scope>NUCLEOTIDE SEQUENCE [LARGE SCALE GENOMIC DNA]</scope>
    <source>
        <strain evidence="3">US_Bl 11III1</strain>
    </source>
</reference>
<evidence type="ECO:0000256" key="1">
    <source>
        <dbReference type="ARBA" id="ARBA00010529"/>
    </source>
</evidence>
<comment type="similarity">
    <text evidence="1">Belongs to the bacterial histone-like protein family.</text>
</comment>
<evidence type="ECO:0000313" key="3">
    <source>
        <dbReference type="EMBL" id="WPX97556.1"/>
    </source>
</evidence>
<dbReference type="EMBL" id="CP110343">
    <property type="protein sequence ID" value="WPX97556.1"/>
    <property type="molecule type" value="Genomic_DNA"/>
</dbReference>